<dbReference type="STRING" id="177439.DP2341"/>
<name>Q6AKQ5_DESPS</name>
<dbReference type="KEGG" id="dps:DP2341"/>
<evidence type="ECO:0000313" key="1">
    <source>
        <dbReference type="EMBL" id="CAG37070.1"/>
    </source>
</evidence>
<dbReference type="HOGENOM" id="CLU_2081013_0_0_7"/>
<dbReference type="EMBL" id="CR522870">
    <property type="protein sequence ID" value="CAG37070.1"/>
    <property type="molecule type" value="Genomic_DNA"/>
</dbReference>
<gene>
    <name evidence="1" type="ordered locus">DP2341</name>
</gene>
<proteinExistence type="predicted"/>
<protein>
    <submittedName>
        <fullName evidence="1">Uncharacterized protein</fullName>
    </submittedName>
</protein>
<evidence type="ECO:0000313" key="2">
    <source>
        <dbReference type="Proteomes" id="UP000000602"/>
    </source>
</evidence>
<reference evidence="2" key="1">
    <citation type="journal article" date="2004" name="Environ. Microbiol.">
        <title>The genome of Desulfotalea psychrophila, a sulfate-reducing bacterium from permanently cold Arctic sediments.</title>
        <authorList>
            <person name="Rabus R."/>
            <person name="Ruepp A."/>
            <person name="Frickey T."/>
            <person name="Rattei T."/>
            <person name="Fartmann B."/>
            <person name="Stark M."/>
            <person name="Bauer M."/>
            <person name="Zibat A."/>
            <person name="Lombardot T."/>
            <person name="Becker I."/>
            <person name="Amann J."/>
            <person name="Gellner K."/>
            <person name="Teeling H."/>
            <person name="Leuschner W.D."/>
            <person name="Gloeckner F.-O."/>
            <person name="Lupas A.N."/>
            <person name="Amann R."/>
            <person name="Klenk H.-P."/>
        </authorList>
    </citation>
    <scope>NUCLEOTIDE SEQUENCE [LARGE SCALE GENOMIC DNA]</scope>
    <source>
        <strain evidence="2">DSM 12343 / LSv54</strain>
    </source>
</reference>
<keyword evidence="2" id="KW-1185">Reference proteome</keyword>
<organism evidence="1 2">
    <name type="scientific">Desulfotalea psychrophila (strain LSv54 / DSM 12343)</name>
    <dbReference type="NCBI Taxonomy" id="177439"/>
    <lineage>
        <taxon>Bacteria</taxon>
        <taxon>Pseudomonadati</taxon>
        <taxon>Thermodesulfobacteriota</taxon>
        <taxon>Desulfobulbia</taxon>
        <taxon>Desulfobulbales</taxon>
        <taxon>Desulfocapsaceae</taxon>
        <taxon>Desulfotalea</taxon>
    </lineage>
</organism>
<dbReference type="AlphaFoldDB" id="Q6AKQ5"/>
<sequence>MIWPPTIKLETHEIGKNSQLNPNRWLGGKVIDQWDGFYNSDVIKKSYIQYLKIKANDGSIAQIVYRDRIIRRINVDENGDGLQEYMLIDENGDGNLDKKSIFIPEISMIDWKKEALD</sequence>
<dbReference type="Proteomes" id="UP000000602">
    <property type="component" value="Chromosome"/>
</dbReference>
<accession>Q6AKQ5</accession>